<proteinExistence type="predicted"/>
<dbReference type="AlphaFoldDB" id="A0A9N9AQR9"/>
<dbReference type="Proteomes" id="UP000789572">
    <property type="component" value="Unassembled WGS sequence"/>
</dbReference>
<comment type="caution">
    <text evidence="2">The sequence shown here is derived from an EMBL/GenBank/DDBJ whole genome shotgun (WGS) entry which is preliminary data.</text>
</comment>
<evidence type="ECO:0000313" key="2">
    <source>
        <dbReference type="EMBL" id="CAG8537549.1"/>
    </source>
</evidence>
<organism evidence="2 3">
    <name type="scientific">Paraglomus occultum</name>
    <dbReference type="NCBI Taxonomy" id="144539"/>
    <lineage>
        <taxon>Eukaryota</taxon>
        <taxon>Fungi</taxon>
        <taxon>Fungi incertae sedis</taxon>
        <taxon>Mucoromycota</taxon>
        <taxon>Glomeromycotina</taxon>
        <taxon>Glomeromycetes</taxon>
        <taxon>Paraglomerales</taxon>
        <taxon>Paraglomeraceae</taxon>
        <taxon>Paraglomus</taxon>
    </lineage>
</organism>
<feature type="region of interest" description="Disordered" evidence="1">
    <location>
        <begin position="78"/>
        <end position="172"/>
    </location>
</feature>
<feature type="compositionally biased region" description="Polar residues" evidence="1">
    <location>
        <begin position="130"/>
        <end position="160"/>
    </location>
</feature>
<evidence type="ECO:0000256" key="1">
    <source>
        <dbReference type="SAM" id="MobiDB-lite"/>
    </source>
</evidence>
<reference evidence="2" key="1">
    <citation type="submission" date="2021-06" db="EMBL/GenBank/DDBJ databases">
        <authorList>
            <person name="Kallberg Y."/>
            <person name="Tangrot J."/>
            <person name="Rosling A."/>
        </authorList>
    </citation>
    <scope>NUCLEOTIDE SEQUENCE</scope>
    <source>
        <strain evidence="2">IA702</strain>
    </source>
</reference>
<dbReference type="EMBL" id="CAJVPJ010000561">
    <property type="protein sequence ID" value="CAG8537549.1"/>
    <property type="molecule type" value="Genomic_DNA"/>
</dbReference>
<keyword evidence="3" id="KW-1185">Reference proteome</keyword>
<feature type="compositionally biased region" description="Polar residues" evidence="1">
    <location>
        <begin position="106"/>
        <end position="123"/>
    </location>
</feature>
<name>A0A9N9AQR9_9GLOM</name>
<accession>A0A9N9AQR9</accession>
<feature type="compositionally biased region" description="Basic and acidic residues" evidence="1">
    <location>
        <begin position="85"/>
        <end position="105"/>
    </location>
</feature>
<evidence type="ECO:0000313" key="3">
    <source>
        <dbReference type="Proteomes" id="UP000789572"/>
    </source>
</evidence>
<gene>
    <name evidence="2" type="ORF">POCULU_LOCUS4370</name>
</gene>
<sequence length="172" mass="18902">MRISTPKQKALELCSIFATTDKGTLQSKPTYYVGHLKGGSGQPAEAQEILENSAQLLKEEVTTKVEALGENTVFTDLFPQQPDLAKTEERTSDKNFVDDKKETPESVKSSDVTKNNQKTSQTPVLDENEATNISENQAPEASTSTNIPSTKKNAGNNSLPQRLIDLDKYKNL</sequence>
<protein>
    <submittedName>
        <fullName evidence="2">10790_t:CDS:1</fullName>
    </submittedName>
</protein>